<accession>A0A1H6C4U6</accession>
<evidence type="ECO:0000256" key="1">
    <source>
        <dbReference type="ARBA" id="ARBA00023015"/>
    </source>
</evidence>
<dbReference type="GO" id="GO:0003677">
    <property type="term" value="F:DNA binding"/>
    <property type="evidence" value="ECO:0007669"/>
    <property type="project" value="UniProtKB-KW"/>
</dbReference>
<sequence>MGTRAQVEIKRIVERLADAISEHRLPPGARLTEAKLVEVLGANRNHVRAALQKLASEYKVVTIVPNRGACVAQPTIKEAKDVFAARGIIERSIVELAIANLTAKNRNRLLKQLEKEDGAIRRGERQEMIRESGNFHRVLAQVAGNEVLDELLAGLITRTSLIIALYQETPNVQCSIEEHQALVDAILAGDREQAQHLMDEHMATIQRYLLLDERPGEVDLRAALEEP</sequence>
<dbReference type="InterPro" id="IPR000524">
    <property type="entry name" value="Tscrpt_reg_HTH_GntR"/>
</dbReference>
<dbReference type="Pfam" id="PF07729">
    <property type="entry name" value="FCD"/>
    <property type="match status" value="1"/>
</dbReference>
<dbReference type="SMART" id="SM00345">
    <property type="entry name" value="HTH_GNTR"/>
    <property type="match status" value="1"/>
</dbReference>
<dbReference type="InterPro" id="IPR036390">
    <property type="entry name" value="WH_DNA-bd_sf"/>
</dbReference>
<keyword evidence="2 5" id="KW-0238">DNA-binding</keyword>
<dbReference type="Gene3D" id="1.20.120.530">
    <property type="entry name" value="GntR ligand-binding domain-like"/>
    <property type="match status" value="1"/>
</dbReference>
<dbReference type="EMBL" id="FNVQ01000003">
    <property type="protein sequence ID" value="SEG67991.1"/>
    <property type="molecule type" value="Genomic_DNA"/>
</dbReference>
<dbReference type="InterPro" id="IPR011711">
    <property type="entry name" value="GntR_C"/>
</dbReference>
<dbReference type="OrthoDB" id="5243844at2"/>
<organism evidence="5 6">
    <name type="scientific">Marinobacterium lutimaris</name>
    <dbReference type="NCBI Taxonomy" id="568106"/>
    <lineage>
        <taxon>Bacteria</taxon>
        <taxon>Pseudomonadati</taxon>
        <taxon>Pseudomonadota</taxon>
        <taxon>Gammaproteobacteria</taxon>
        <taxon>Oceanospirillales</taxon>
        <taxon>Oceanospirillaceae</taxon>
        <taxon>Marinobacterium</taxon>
    </lineage>
</organism>
<dbReference type="PROSITE" id="PS50949">
    <property type="entry name" value="HTH_GNTR"/>
    <property type="match status" value="1"/>
</dbReference>
<dbReference type="PANTHER" id="PTHR43537">
    <property type="entry name" value="TRANSCRIPTIONAL REGULATOR, GNTR FAMILY"/>
    <property type="match status" value="1"/>
</dbReference>
<evidence type="ECO:0000256" key="2">
    <source>
        <dbReference type="ARBA" id="ARBA00023125"/>
    </source>
</evidence>
<dbReference type="Proteomes" id="UP000236745">
    <property type="component" value="Unassembled WGS sequence"/>
</dbReference>
<dbReference type="PANTHER" id="PTHR43537:SF53">
    <property type="entry name" value="HTH-TYPE TRANSCRIPTIONAL REPRESSOR NANR"/>
    <property type="match status" value="1"/>
</dbReference>
<protein>
    <submittedName>
        <fullName evidence="5">DNA-binding transcriptional regulator, GntR family</fullName>
    </submittedName>
</protein>
<keyword evidence="1" id="KW-0805">Transcription regulation</keyword>
<dbReference type="RefSeq" id="WP_104004033.1">
    <property type="nucleotide sequence ID" value="NZ_FNVQ01000003.1"/>
</dbReference>
<dbReference type="SUPFAM" id="SSF46785">
    <property type="entry name" value="Winged helix' DNA-binding domain"/>
    <property type="match status" value="1"/>
</dbReference>
<evidence type="ECO:0000313" key="6">
    <source>
        <dbReference type="Proteomes" id="UP000236745"/>
    </source>
</evidence>
<dbReference type="GO" id="GO:0003700">
    <property type="term" value="F:DNA-binding transcription factor activity"/>
    <property type="evidence" value="ECO:0007669"/>
    <property type="project" value="InterPro"/>
</dbReference>
<dbReference type="SMART" id="SM00895">
    <property type="entry name" value="FCD"/>
    <property type="match status" value="1"/>
</dbReference>
<gene>
    <name evidence="5" type="ORF">SAMN05444390_103185</name>
</gene>
<dbReference type="AlphaFoldDB" id="A0A1H6C4U6"/>
<name>A0A1H6C4U6_9GAMM</name>
<feature type="domain" description="HTH gntR-type" evidence="4">
    <location>
        <begin position="6"/>
        <end position="74"/>
    </location>
</feature>
<evidence type="ECO:0000313" key="5">
    <source>
        <dbReference type="EMBL" id="SEG67991.1"/>
    </source>
</evidence>
<dbReference type="Pfam" id="PF00392">
    <property type="entry name" value="GntR"/>
    <property type="match status" value="1"/>
</dbReference>
<evidence type="ECO:0000256" key="3">
    <source>
        <dbReference type="ARBA" id="ARBA00023163"/>
    </source>
</evidence>
<keyword evidence="6" id="KW-1185">Reference proteome</keyword>
<evidence type="ECO:0000259" key="4">
    <source>
        <dbReference type="PROSITE" id="PS50949"/>
    </source>
</evidence>
<dbReference type="InterPro" id="IPR036388">
    <property type="entry name" value="WH-like_DNA-bd_sf"/>
</dbReference>
<dbReference type="SUPFAM" id="SSF48008">
    <property type="entry name" value="GntR ligand-binding domain-like"/>
    <property type="match status" value="1"/>
</dbReference>
<reference evidence="5 6" key="1">
    <citation type="submission" date="2016-10" db="EMBL/GenBank/DDBJ databases">
        <authorList>
            <person name="de Groot N.N."/>
        </authorList>
    </citation>
    <scope>NUCLEOTIDE SEQUENCE [LARGE SCALE GENOMIC DNA]</scope>
    <source>
        <strain evidence="5 6">DSM 22012</strain>
    </source>
</reference>
<keyword evidence="3" id="KW-0804">Transcription</keyword>
<dbReference type="Gene3D" id="1.10.10.10">
    <property type="entry name" value="Winged helix-like DNA-binding domain superfamily/Winged helix DNA-binding domain"/>
    <property type="match status" value="1"/>
</dbReference>
<proteinExistence type="predicted"/>
<dbReference type="InterPro" id="IPR008920">
    <property type="entry name" value="TF_FadR/GntR_C"/>
</dbReference>